<dbReference type="PANTHER" id="PTHR21442">
    <property type="entry name" value="CILIA- AND FLAGELLA-ASSOCIATED PROTEIN 206"/>
    <property type="match status" value="1"/>
</dbReference>
<evidence type="ECO:0000256" key="4">
    <source>
        <dbReference type="ARBA" id="ARBA00022490"/>
    </source>
</evidence>
<evidence type="ECO:0000256" key="5">
    <source>
        <dbReference type="ARBA" id="ARBA00022794"/>
    </source>
</evidence>
<organism evidence="10 11">
    <name type="scientific">Anaeromyces robustus</name>
    <dbReference type="NCBI Taxonomy" id="1754192"/>
    <lineage>
        <taxon>Eukaryota</taxon>
        <taxon>Fungi</taxon>
        <taxon>Fungi incertae sedis</taxon>
        <taxon>Chytridiomycota</taxon>
        <taxon>Chytridiomycota incertae sedis</taxon>
        <taxon>Neocallimastigomycetes</taxon>
        <taxon>Neocallimastigales</taxon>
        <taxon>Neocallimastigaceae</taxon>
        <taxon>Anaeromyces</taxon>
    </lineage>
</organism>
<feature type="compositionally biased region" description="Basic and acidic residues" evidence="9">
    <location>
        <begin position="626"/>
        <end position="636"/>
    </location>
</feature>
<evidence type="ECO:0000313" key="11">
    <source>
        <dbReference type="Proteomes" id="UP000193944"/>
    </source>
</evidence>
<protein>
    <recommendedName>
        <fullName evidence="3">Cilia- and flagella-associated protein 206</fullName>
    </recommendedName>
</protein>
<evidence type="ECO:0000256" key="1">
    <source>
        <dbReference type="ARBA" id="ARBA00004430"/>
    </source>
</evidence>
<feature type="region of interest" description="Disordered" evidence="9">
    <location>
        <begin position="626"/>
        <end position="648"/>
    </location>
</feature>
<keyword evidence="8" id="KW-0966">Cell projection</keyword>
<dbReference type="AlphaFoldDB" id="A0A1Y1WGJ5"/>
<keyword evidence="7" id="KW-0206">Cytoskeleton</keyword>
<dbReference type="InterPro" id="IPR021897">
    <property type="entry name" value="FAP206"/>
</dbReference>
<feature type="region of interest" description="Disordered" evidence="9">
    <location>
        <begin position="32"/>
        <end position="51"/>
    </location>
</feature>
<keyword evidence="5" id="KW-0970">Cilium biogenesis/degradation</keyword>
<comment type="similarity">
    <text evidence="2">Belongs to the CFAP206 family.</text>
</comment>
<reference evidence="10 11" key="2">
    <citation type="submission" date="2016-08" db="EMBL/GenBank/DDBJ databases">
        <title>Pervasive Adenine N6-methylation of Active Genes in Fungi.</title>
        <authorList>
            <consortium name="DOE Joint Genome Institute"/>
            <person name="Mondo S.J."/>
            <person name="Dannebaum R.O."/>
            <person name="Kuo R.C."/>
            <person name="Labutti K."/>
            <person name="Haridas S."/>
            <person name="Kuo A."/>
            <person name="Salamov A."/>
            <person name="Ahrendt S.R."/>
            <person name="Lipzen A."/>
            <person name="Sullivan W."/>
            <person name="Andreopoulos W.B."/>
            <person name="Clum A."/>
            <person name="Lindquist E."/>
            <person name="Daum C."/>
            <person name="Ramamoorthy G.K."/>
            <person name="Gryganskyi A."/>
            <person name="Culley D."/>
            <person name="Magnuson J.K."/>
            <person name="James T.Y."/>
            <person name="O'Malley M.A."/>
            <person name="Stajich J.E."/>
            <person name="Spatafora J.W."/>
            <person name="Visel A."/>
            <person name="Grigoriev I.V."/>
        </authorList>
    </citation>
    <scope>NUCLEOTIDE SEQUENCE [LARGE SCALE GENOMIC DNA]</scope>
    <source>
        <strain evidence="10 11">S4</strain>
    </source>
</reference>
<dbReference type="STRING" id="1754192.A0A1Y1WGJ5"/>
<comment type="caution">
    <text evidence="10">The sequence shown here is derived from an EMBL/GenBank/DDBJ whole genome shotgun (WGS) entry which is preliminary data.</text>
</comment>
<reference evidence="10 11" key="1">
    <citation type="submission" date="2016-08" db="EMBL/GenBank/DDBJ databases">
        <title>A Parts List for Fungal Cellulosomes Revealed by Comparative Genomics.</title>
        <authorList>
            <consortium name="DOE Joint Genome Institute"/>
            <person name="Haitjema C.H."/>
            <person name="Gilmore S.P."/>
            <person name="Henske J.K."/>
            <person name="Solomon K.V."/>
            <person name="De Groot R."/>
            <person name="Kuo A."/>
            <person name="Mondo S.J."/>
            <person name="Salamov A.A."/>
            <person name="Labutti K."/>
            <person name="Zhao Z."/>
            <person name="Chiniquy J."/>
            <person name="Barry K."/>
            <person name="Brewer H.M."/>
            <person name="Purvine S.O."/>
            <person name="Wright A.T."/>
            <person name="Boxma B."/>
            <person name="Van Alen T."/>
            <person name="Hackstein J.H."/>
            <person name="Baker S.E."/>
            <person name="Grigoriev I.V."/>
            <person name="O'Malley M.A."/>
        </authorList>
    </citation>
    <scope>NUCLEOTIDE SEQUENCE [LARGE SCALE GENOMIC DNA]</scope>
    <source>
        <strain evidence="10 11">S4</strain>
    </source>
</reference>
<proteinExistence type="inferred from homology"/>
<dbReference type="GO" id="GO:0030030">
    <property type="term" value="P:cell projection organization"/>
    <property type="evidence" value="ECO:0007669"/>
    <property type="project" value="UniProtKB-KW"/>
</dbReference>
<name>A0A1Y1WGJ5_9FUNG</name>
<accession>A0A1Y1WGJ5</accession>
<sequence length="678" mass="77903">MSNSTSEDILKHIISDIVTRASHALKRRKLSNAKVNNDDNVKDSQKNENKNQLKKCMSSLISYSGIFETLSNGSNSTNVSETLAAFIVRSVVLNPDNHFNIEKEFNKGEVERLIQIAVNDIIKQNSPVIETVKMQVYFDSHFSSQADYLYKEKNTRIHNCSFLLKEIIEFNGKTMTSLESLFRKIVSYLLMKIRLGNISDIKVIREATAALESVFPQIELPSFIGLSRQEKETQLNGLAQLVCGIRLFNKYLGKGGESIEDLSQLCKIEINDLNSLLSNQIKSTEQIIQKYSALIDYAEDKNIEFEDCTLSDIKNALIFRRQYLMYLDALNDQLNKSKKVLGIVDTKFESTLTELKTICKSKTAVPVDQVYPQFMTLSNLWMSWQDELYLLALRRGISETIKSFAEIFSIKVPLNDLENSEHYITEIDPPILDTNVIINNASILMSSISSINKNIQVLHPGNTTYFDKIHSEYSGFCPYIFVKRNELLKSGDRNIGLLQYKDKVYSFSTMEGAIEFAKNPDYYTQSILMDACKNPSLIQLFHLYSYFPTVEALENTKTFSKKRLLGQMPIISEVGVQVDTHIVDTYIDPNYEWNEWELRRKALMLTNLRNKRTHSVQTNLSHFLRESETQHYEPRTKATQTMRESSTKVPKITTYMANLRNDRNPKNKFKIVDLTLDL</sequence>
<dbReference type="GO" id="GO:0005930">
    <property type="term" value="C:axoneme"/>
    <property type="evidence" value="ECO:0007669"/>
    <property type="project" value="UniProtKB-SubCell"/>
</dbReference>
<evidence type="ECO:0000313" key="10">
    <source>
        <dbReference type="EMBL" id="ORX72592.1"/>
    </source>
</evidence>
<comment type="subcellular location">
    <subcellularLocation>
        <location evidence="1">Cytoplasm</location>
        <location evidence="1">Cytoskeleton</location>
        <location evidence="1">Cilium axoneme</location>
    </subcellularLocation>
</comment>
<keyword evidence="11" id="KW-1185">Reference proteome</keyword>
<keyword evidence="6" id="KW-0969">Cilium</keyword>
<evidence type="ECO:0000256" key="2">
    <source>
        <dbReference type="ARBA" id="ARBA00010500"/>
    </source>
</evidence>
<dbReference type="OrthoDB" id="10251073at2759"/>
<evidence type="ECO:0000256" key="6">
    <source>
        <dbReference type="ARBA" id="ARBA00023069"/>
    </source>
</evidence>
<keyword evidence="4" id="KW-0963">Cytoplasm</keyword>
<dbReference type="PANTHER" id="PTHR21442:SF0">
    <property type="entry name" value="CILIA- AND FLAGELLA-ASSOCIATED PROTEIN 206"/>
    <property type="match status" value="1"/>
</dbReference>
<evidence type="ECO:0000256" key="8">
    <source>
        <dbReference type="ARBA" id="ARBA00023273"/>
    </source>
</evidence>
<dbReference type="GO" id="GO:0036064">
    <property type="term" value="C:ciliary basal body"/>
    <property type="evidence" value="ECO:0007669"/>
    <property type="project" value="TreeGrafter"/>
</dbReference>
<evidence type="ECO:0000256" key="7">
    <source>
        <dbReference type="ARBA" id="ARBA00023212"/>
    </source>
</evidence>
<feature type="compositionally biased region" description="Basic and acidic residues" evidence="9">
    <location>
        <begin position="36"/>
        <end position="51"/>
    </location>
</feature>
<dbReference type="EMBL" id="MCFG01000392">
    <property type="protein sequence ID" value="ORX72592.1"/>
    <property type="molecule type" value="Genomic_DNA"/>
</dbReference>
<gene>
    <name evidence="10" type="ORF">BCR32DRAFT_297204</name>
</gene>
<feature type="compositionally biased region" description="Polar residues" evidence="9">
    <location>
        <begin position="637"/>
        <end position="648"/>
    </location>
</feature>
<dbReference type="Proteomes" id="UP000193944">
    <property type="component" value="Unassembled WGS sequence"/>
</dbReference>
<dbReference type="GO" id="GO:0003356">
    <property type="term" value="P:regulation of cilium beat frequency"/>
    <property type="evidence" value="ECO:0007669"/>
    <property type="project" value="TreeGrafter"/>
</dbReference>
<evidence type="ECO:0000256" key="3">
    <source>
        <dbReference type="ARBA" id="ARBA00021602"/>
    </source>
</evidence>
<dbReference type="Pfam" id="PF12018">
    <property type="entry name" value="FAP206"/>
    <property type="match status" value="1"/>
</dbReference>
<evidence type="ECO:0000256" key="9">
    <source>
        <dbReference type="SAM" id="MobiDB-lite"/>
    </source>
</evidence>